<dbReference type="InterPro" id="IPR012349">
    <property type="entry name" value="Split_barrel_FMN-bd"/>
</dbReference>
<dbReference type="GO" id="GO:0010181">
    <property type="term" value="F:FMN binding"/>
    <property type="evidence" value="ECO:0007669"/>
    <property type="project" value="InterPro"/>
</dbReference>
<evidence type="ECO:0000313" key="3">
    <source>
        <dbReference type="EMBL" id="AEJ61983.1"/>
    </source>
</evidence>
<dbReference type="SUPFAM" id="SSF50475">
    <property type="entry name" value="FMN-binding split barrel"/>
    <property type="match status" value="1"/>
</dbReference>
<dbReference type="GO" id="GO:0016646">
    <property type="term" value="F:oxidoreductase activity, acting on the CH-NH group of donors, NAD or NADP as acceptor"/>
    <property type="evidence" value="ECO:0007669"/>
    <property type="project" value="UniProtKB-ARBA"/>
</dbReference>
<dbReference type="PANTHER" id="PTHR43567:SF5">
    <property type="entry name" value="HYPOTHETICAL CYTOSOLIC PROTEIN"/>
    <property type="match status" value="1"/>
</dbReference>
<dbReference type="OrthoDB" id="9791490at2"/>
<proteinExistence type="inferred from homology"/>
<dbReference type="Proteomes" id="UP000007254">
    <property type="component" value="Chromosome"/>
</dbReference>
<sequence>MDFVPVSLEHLSFNPFTSTAERWFLLTAGSRDTWNTMTCSWGTFGTLWHKSVCMVFVRPTRYTHRLMEESETFTLSFLPEEHRPILQFCGSHSGRDVDKAAATGLVPVELSAGIGFAQADLVIECRKIARWPMLPEGFLDAEAIEVFYPKKDYHTIYVGEILEIWEKRQEEA</sequence>
<protein>
    <submittedName>
        <fullName evidence="3">Flavin reductase domain protein FMN-binding protein</fullName>
    </submittedName>
</protein>
<dbReference type="KEGG" id="stq:Spith_1723"/>
<comment type="similarity">
    <text evidence="1">Belongs to the flavoredoxin family.</text>
</comment>
<dbReference type="Pfam" id="PF01613">
    <property type="entry name" value="Flavin_Reduct"/>
    <property type="match status" value="1"/>
</dbReference>
<gene>
    <name evidence="3" type="ordered locus">Spith_1723</name>
</gene>
<dbReference type="PANTHER" id="PTHR43567">
    <property type="entry name" value="FLAVOREDOXIN-RELATED-RELATED"/>
    <property type="match status" value="1"/>
</dbReference>
<reference evidence="3 4" key="1">
    <citation type="submission" date="2011-06" db="EMBL/GenBank/DDBJ databases">
        <title>The complete genome of Spirochaeta thermophila DSM 6578.</title>
        <authorList>
            <consortium name="US DOE Joint Genome Institute (JGI-PGF)"/>
            <person name="Lucas S."/>
            <person name="Lapidus A."/>
            <person name="Bruce D."/>
            <person name="Goodwin L."/>
            <person name="Pitluck S."/>
            <person name="Peters L."/>
            <person name="Kyrpides N."/>
            <person name="Mavromatis K."/>
            <person name="Ivanova N."/>
            <person name="Mikailova N."/>
            <person name="Pagani I."/>
            <person name="Chertkov O."/>
            <person name="Detter J.C."/>
            <person name="Tapia R."/>
            <person name="Han C."/>
            <person name="Land M."/>
            <person name="Hauser L."/>
            <person name="Markowitz V."/>
            <person name="Cheng J.-F."/>
            <person name="Hugenholtz P."/>
            <person name="Woyke T."/>
            <person name="Wu D."/>
            <person name="Spring S."/>
            <person name="Merkhoffer B."/>
            <person name="Schneider S."/>
            <person name="Klenk H.-P."/>
            <person name="Eisen J.A."/>
        </authorList>
    </citation>
    <scope>NUCLEOTIDE SEQUENCE [LARGE SCALE GENOMIC DNA]</scope>
    <source>
        <strain evidence="4">ATCC 700085 / DSM 6578 / Z-1203</strain>
    </source>
</reference>
<organism evidence="3 4">
    <name type="scientific">Winmispira thermophila (strain ATCC 700085 / DSM 6578 / Z-1203)</name>
    <name type="common">Spirochaeta thermophila</name>
    <dbReference type="NCBI Taxonomy" id="869211"/>
    <lineage>
        <taxon>Bacteria</taxon>
        <taxon>Pseudomonadati</taxon>
        <taxon>Spirochaetota</taxon>
        <taxon>Spirochaetia</taxon>
        <taxon>Winmispirales</taxon>
        <taxon>Winmispiraceae</taxon>
        <taxon>Winmispira</taxon>
    </lineage>
</organism>
<dbReference type="EMBL" id="CP002903">
    <property type="protein sequence ID" value="AEJ61983.1"/>
    <property type="molecule type" value="Genomic_DNA"/>
</dbReference>
<dbReference type="HOGENOM" id="CLU_102849_0_0_12"/>
<evidence type="ECO:0000259" key="2">
    <source>
        <dbReference type="Pfam" id="PF01613"/>
    </source>
</evidence>
<accession>G0GBX2</accession>
<feature type="domain" description="Flavin reductase like" evidence="2">
    <location>
        <begin position="23"/>
        <end position="170"/>
    </location>
</feature>
<dbReference type="AlphaFoldDB" id="G0GBX2"/>
<dbReference type="InterPro" id="IPR002563">
    <property type="entry name" value="Flavin_Rdtase-like_dom"/>
</dbReference>
<dbReference type="Gene3D" id="2.30.110.10">
    <property type="entry name" value="Electron Transport, Fmn-binding Protein, Chain A"/>
    <property type="match status" value="1"/>
</dbReference>
<evidence type="ECO:0000313" key="4">
    <source>
        <dbReference type="Proteomes" id="UP000007254"/>
    </source>
</evidence>
<evidence type="ECO:0000256" key="1">
    <source>
        <dbReference type="ARBA" id="ARBA00038054"/>
    </source>
</evidence>
<dbReference type="InterPro" id="IPR052174">
    <property type="entry name" value="Flavoredoxin"/>
</dbReference>
<dbReference type="STRING" id="869211.Spith_1723"/>
<keyword evidence="4" id="KW-1185">Reference proteome</keyword>
<name>G0GBX2_WINT7</name>